<evidence type="ECO:0000313" key="3">
    <source>
        <dbReference type="Proteomes" id="UP000434580"/>
    </source>
</evidence>
<evidence type="ECO:0000313" key="4">
    <source>
        <dbReference type="Proteomes" id="UP000441399"/>
    </source>
</evidence>
<sequence>MAQQCSLCNDEVDELYLLVKQTTLDLIRADHPEWIEADGGCKKCMDYYNALDGEVEVLTLRTNL</sequence>
<protein>
    <submittedName>
        <fullName evidence="2">Uncharacterized protein</fullName>
    </submittedName>
</protein>
<gene>
    <name evidence="2" type="ORF">DPBNPPHM_01375</name>
    <name evidence="1" type="ORF">OPDIPICF_00966</name>
</gene>
<evidence type="ECO:0000313" key="1">
    <source>
        <dbReference type="EMBL" id="CAA0105506.1"/>
    </source>
</evidence>
<dbReference type="OrthoDB" id="9800553at2"/>
<evidence type="ECO:0000313" key="2">
    <source>
        <dbReference type="EMBL" id="CAA0110379.1"/>
    </source>
</evidence>
<dbReference type="Proteomes" id="UP000441399">
    <property type="component" value="Unassembled WGS sequence"/>
</dbReference>
<dbReference type="AlphaFoldDB" id="A0A5S9Q544"/>
<dbReference type="Proteomes" id="UP000434580">
    <property type="component" value="Unassembled WGS sequence"/>
</dbReference>
<dbReference type="EMBL" id="CACSII010000016">
    <property type="protein sequence ID" value="CAA0110379.1"/>
    <property type="molecule type" value="Genomic_DNA"/>
</dbReference>
<reference evidence="3 4" key="1">
    <citation type="submission" date="2019-11" db="EMBL/GenBank/DDBJ databases">
        <authorList>
            <person name="Holert J."/>
        </authorList>
    </citation>
    <scope>NUCLEOTIDE SEQUENCE [LARGE SCALE GENOMIC DNA]</scope>
    <source>
        <strain evidence="2">BC5_2</strain>
        <strain evidence="1">SB11_3</strain>
    </source>
</reference>
<keyword evidence="4" id="KW-1185">Reference proteome</keyword>
<name>A0A5S9Q544_9GAMM</name>
<organism evidence="2 3">
    <name type="scientific">BD1-7 clade bacterium</name>
    <dbReference type="NCBI Taxonomy" id="2029982"/>
    <lineage>
        <taxon>Bacteria</taxon>
        <taxon>Pseudomonadati</taxon>
        <taxon>Pseudomonadota</taxon>
        <taxon>Gammaproteobacteria</taxon>
        <taxon>Cellvibrionales</taxon>
        <taxon>Spongiibacteraceae</taxon>
        <taxon>BD1-7 clade</taxon>
    </lineage>
</organism>
<dbReference type="EMBL" id="CACSIO010000012">
    <property type="protein sequence ID" value="CAA0105506.1"/>
    <property type="molecule type" value="Genomic_DNA"/>
</dbReference>
<proteinExistence type="predicted"/>
<accession>A0A5S9Q544</accession>